<dbReference type="InterPro" id="IPR002509">
    <property type="entry name" value="NODB_dom"/>
</dbReference>
<proteinExistence type="predicted"/>
<dbReference type="Pfam" id="PF01522">
    <property type="entry name" value="Polysacc_deac_1"/>
    <property type="match status" value="1"/>
</dbReference>
<dbReference type="CDD" id="cd10948">
    <property type="entry name" value="CE4_BsPdaA_like"/>
    <property type="match status" value="1"/>
</dbReference>
<dbReference type="Proteomes" id="UP000003340">
    <property type="component" value="Unassembled WGS sequence"/>
</dbReference>
<feature type="chain" id="PRO_5038386681" evidence="2">
    <location>
        <begin position="21"/>
        <end position="295"/>
    </location>
</feature>
<dbReference type="GO" id="GO:0016810">
    <property type="term" value="F:hydrolase activity, acting on carbon-nitrogen (but not peptide) bonds"/>
    <property type="evidence" value="ECO:0007669"/>
    <property type="project" value="InterPro"/>
</dbReference>
<reference evidence="4 5" key="2">
    <citation type="submission" date="2009-02" db="EMBL/GenBank/DDBJ databases">
        <title>Draft genome sequence of Clostridium methylpentosum (DSM 5476).</title>
        <authorList>
            <person name="Sudarsanam P."/>
            <person name="Ley R."/>
            <person name="Guruge J."/>
            <person name="Turnbaugh P.J."/>
            <person name="Mahowald M."/>
            <person name="Liep D."/>
            <person name="Gordon J."/>
        </authorList>
    </citation>
    <scope>NUCLEOTIDE SEQUENCE [LARGE SCALE GENOMIC DNA]</scope>
    <source>
        <strain evidence="4 5">DSM 5476</strain>
    </source>
</reference>
<protein>
    <submittedName>
        <fullName evidence="4">Putative delta-lactam-biosynthetic de-N-acetylase</fullName>
    </submittedName>
</protein>
<evidence type="ECO:0000313" key="4">
    <source>
        <dbReference type="EMBL" id="EEG32038.1"/>
    </source>
</evidence>
<reference evidence="4 5" key="1">
    <citation type="submission" date="2009-01" db="EMBL/GenBank/DDBJ databases">
        <authorList>
            <person name="Fulton L."/>
            <person name="Clifton S."/>
            <person name="Fulton B."/>
            <person name="Xu J."/>
            <person name="Minx P."/>
            <person name="Pepin K.H."/>
            <person name="Johnson M."/>
            <person name="Bhonagiri V."/>
            <person name="Nash W.E."/>
            <person name="Mardis E.R."/>
            <person name="Wilson R.K."/>
        </authorList>
    </citation>
    <scope>NUCLEOTIDE SEQUENCE [LARGE SCALE GENOMIC DNA]</scope>
    <source>
        <strain evidence="4 5">DSM 5476</strain>
    </source>
</reference>
<dbReference type="PROSITE" id="PS51257">
    <property type="entry name" value="PROKAR_LIPOPROTEIN"/>
    <property type="match status" value="1"/>
</dbReference>
<dbReference type="InterPro" id="IPR050248">
    <property type="entry name" value="Polysacc_deacetylase_ArnD"/>
</dbReference>
<evidence type="ECO:0000256" key="1">
    <source>
        <dbReference type="SAM" id="MobiDB-lite"/>
    </source>
</evidence>
<dbReference type="eggNOG" id="COG0726">
    <property type="taxonomic scope" value="Bacteria"/>
</dbReference>
<feature type="compositionally biased region" description="Polar residues" evidence="1">
    <location>
        <begin position="24"/>
        <end position="41"/>
    </location>
</feature>
<evidence type="ECO:0000256" key="2">
    <source>
        <dbReference type="SAM" id="SignalP"/>
    </source>
</evidence>
<accession>C0E909</accession>
<evidence type="ECO:0000313" key="5">
    <source>
        <dbReference type="Proteomes" id="UP000003340"/>
    </source>
</evidence>
<sequence length="295" mass="32954">MKRTIALLTALCLLGLTACSRDNGQSASDIPSSQTESSSAVSKPDPELIPNVGDESSAVETLTTDISQLDNTKHGWGQGTNFDDQNRPGSCLEFQEKFGKYDAVFIKENAEGKLYLTFDEGYENGYTAKILDTLKEKNVPAVFFVTYDYASKNPDLIKRMIDEGHVVGNHSYNHPSMPTVSLEKGEEEITKLHNYIKDTFGYEMTLFRPPMGEYSERTLALAQNLGYQSVFWSFAYADWDPKKQPEPEAALKKTVERVHNGAVYLLHAVSETNTQILGDFIDQVCAKGFSFEKLQ</sequence>
<organism evidence="4 5">
    <name type="scientific">[Clostridium] methylpentosum DSM 5476</name>
    <dbReference type="NCBI Taxonomy" id="537013"/>
    <lineage>
        <taxon>Bacteria</taxon>
        <taxon>Bacillati</taxon>
        <taxon>Bacillota</taxon>
        <taxon>Clostridia</taxon>
        <taxon>Eubacteriales</taxon>
        <taxon>Oscillospiraceae</taxon>
        <taxon>Oscillospiraceae incertae sedis</taxon>
    </lineage>
</organism>
<name>C0E909_9FIRM</name>
<dbReference type="GO" id="GO:0005975">
    <property type="term" value="P:carbohydrate metabolic process"/>
    <property type="evidence" value="ECO:0007669"/>
    <property type="project" value="InterPro"/>
</dbReference>
<gene>
    <name evidence="4" type="ORF">CLOSTMETH_00304</name>
</gene>
<dbReference type="AlphaFoldDB" id="C0E909"/>
<dbReference type="PROSITE" id="PS51677">
    <property type="entry name" value="NODB"/>
    <property type="match status" value="1"/>
</dbReference>
<dbReference type="GO" id="GO:0016020">
    <property type="term" value="C:membrane"/>
    <property type="evidence" value="ECO:0007669"/>
    <property type="project" value="TreeGrafter"/>
</dbReference>
<feature type="domain" description="NodB homology" evidence="3">
    <location>
        <begin position="112"/>
        <end position="292"/>
    </location>
</feature>
<dbReference type="EMBL" id="ACEC01000014">
    <property type="protein sequence ID" value="EEG32038.1"/>
    <property type="molecule type" value="Genomic_DNA"/>
</dbReference>
<comment type="caution">
    <text evidence="4">The sequence shown here is derived from an EMBL/GenBank/DDBJ whole genome shotgun (WGS) entry which is preliminary data.</text>
</comment>
<dbReference type="HOGENOM" id="CLU_021264_12_1_9"/>
<dbReference type="PANTHER" id="PTHR10587:SF78">
    <property type="entry name" value="PEPTIDOGLYCAN-N-ACETYLMURAMIC ACID DEACETYLASE PDAA"/>
    <property type="match status" value="1"/>
</dbReference>
<dbReference type="InterPro" id="IPR014235">
    <property type="entry name" value="Spore_PdaA"/>
</dbReference>
<keyword evidence="5" id="KW-1185">Reference proteome</keyword>
<dbReference type="STRING" id="537013.CLOSTMETH_00304"/>
<feature type="region of interest" description="Disordered" evidence="1">
    <location>
        <begin position="24"/>
        <end position="56"/>
    </location>
</feature>
<feature type="signal peptide" evidence="2">
    <location>
        <begin position="1"/>
        <end position="20"/>
    </location>
</feature>
<keyword evidence="2" id="KW-0732">Signal</keyword>
<dbReference type="Gene3D" id="3.20.20.370">
    <property type="entry name" value="Glycoside hydrolase/deacetylase"/>
    <property type="match status" value="1"/>
</dbReference>
<dbReference type="InterPro" id="IPR011330">
    <property type="entry name" value="Glyco_hydro/deAcase_b/a-brl"/>
</dbReference>
<dbReference type="PANTHER" id="PTHR10587">
    <property type="entry name" value="GLYCOSYL TRANSFERASE-RELATED"/>
    <property type="match status" value="1"/>
</dbReference>
<dbReference type="SUPFAM" id="SSF88713">
    <property type="entry name" value="Glycoside hydrolase/deacetylase"/>
    <property type="match status" value="1"/>
</dbReference>
<evidence type="ECO:0000259" key="3">
    <source>
        <dbReference type="PROSITE" id="PS51677"/>
    </source>
</evidence>